<evidence type="ECO:0000256" key="1">
    <source>
        <dbReference type="SAM" id="SignalP"/>
    </source>
</evidence>
<dbReference type="GO" id="GO:0031505">
    <property type="term" value="P:fungal-type cell wall organization"/>
    <property type="evidence" value="ECO:0007669"/>
    <property type="project" value="InterPro"/>
</dbReference>
<evidence type="ECO:0000313" key="3">
    <source>
        <dbReference type="Proteomes" id="UP000012174"/>
    </source>
</evidence>
<keyword evidence="1" id="KW-0732">Signal</keyword>
<accession>M7SL88</accession>
<dbReference type="PANTHER" id="PTHR35523">
    <property type="entry name" value="CELL WALL PROTEIN SED1"/>
    <property type="match status" value="1"/>
</dbReference>
<dbReference type="GO" id="GO:0005199">
    <property type="term" value="F:structural constituent of cell wall"/>
    <property type="evidence" value="ECO:0007669"/>
    <property type="project" value="InterPro"/>
</dbReference>
<dbReference type="EMBL" id="KB706956">
    <property type="protein sequence ID" value="EMR64977.1"/>
    <property type="molecule type" value="Genomic_DNA"/>
</dbReference>
<proteinExistence type="predicted"/>
<feature type="chain" id="PRO_5004084875" evidence="1">
    <location>
        <begin position="17"/>
        <end position="160"/>
    </location>
</feature>
<dbReference type="InterPro" id="IPR038843">
    <property type="entry name" value="Sed1/Spi1"/>
</dbReference>
<dbReference type="KEGG" id="ela:UCREL1_8053"/>
<reference evidence="3" key="1">
    <citation type="journal article" date="2013" name="Genome Announc.">
        <title>Draft genome sequence of the grapevine dieback fungus Eutypa lata UCR-EL1.</title>
        <authorList>
            <person name="Blanco-Ulate B."/>
            <person name="Rolshausen P.E."/>
            <person name="Cantu D."/>
        </authorList>
    </citation>
    <scope>NUCLEOTIDE SEQUENCE [LARGE SCALE GENOMIC DNA]</scope>
    <source>
        <strain evidence="3">UCR-EL1</strain>
    </source>
</reference>
<dbReference type="PANTHER" id="PTHR35523:SF1">
    <property type="entry name" value="CELL WALL PROTEIN SED1"/>
    <property type="match status" value="1"/>
</dbReference>
<dbReference type="OMA" id="CTITRPV"/>
<feature type="signal peptide" evidence="1">
    <location>
        <begin position="1"/>
        <end position="16"/>
    </location>
</feature>
<dbReference type="eggNOG" id="ENOG502S7XK">
    <property type="taxonomic scope" value="Eukaryota"/>
</dbReference>
<keyword evidence="3" id="KW-1185">Reference proteome</keyword>
<gene>
    <name evidence="2" type="ORF">UCREL1_8053</name>
</gene>
<dbReference type="HOGENOM" id="CLU_092869_4_0_1"/>
<dbReference type="GO" id="GO:0009277">
    <property type="term" value="C:fungal-type cell wall"/>
    <property type="evidence" value="ECO:0007669"/>
    <property type="project" value="TreeGrafter"/>
</dbReference>
<protein>
    <submittedName>
        <fullName evidence="2">Putative mmc protein</fullName>
    </submittedName>
</protein>
<dbReference type="AlphaFoldDB" id="M7SL88"/>
<dbReference type="STRING" id="1287681.M7SL88"/>
<evidence type="ECO:0000313" key="2">
    <source>
        <dbReference type="EMBL" id="EMR64977.1"/>
    </source>
</evidence>
<sequence length="160" mass="16015">MKTFTAALALAAGVSASYPVGGNVTYTTEIVTSYETYCPGPTTITYGQSTYTVSEATTLTITDCPCTVSKPVYTTSSVICSTCSAPPTEYPTETPVYPTVPPPATNYPNSTVATSTTVAPTGGVTPVPTEYPTAIPTAGAGKAAALSGAGILAAVAGLLL</sequence>
<dbReference type="OrthoDB" id="4094614at2759"/>
<organism evidence="2 3">
    <name type="scientific">Eutypa lata (strain UCR-EL1)</name>
    <name type="common">Grapevine dieback disease fungus</name>
    <name type="synonym">Eutypa armeniacae</name>
    <dbReference type="NCBI Taxonomy" id="1287681"/>
    <lineage>
        <taxon>Eukaryota</taxon>
        <taxon>Fungi</taxon>
        <taxon>Dikarya</taxon>
        <taxon>Ascomycota</taxon>
        <taxon>Pezizomycotina</taxon>
        <taxon>Sordariomycetes</taxon>
        <taxon>Xylariomycetidae</taxon>
        <taxon>Xylariales</taxon>
        <taxon>Diatrypaceae</taxon>
        <taxon>Eutypa</taxon>
    </lineage>
</organism>
<dbReference type="Proteomes" id="UP000012174">
    <property type="component" value="Unassembled WGS sequence"/>
</dbReference>
<name>M7SL88_EUTLA</name>